<accession>A0ABP7CEC7</accession>
<dbReference type="Proteomes" id="UP001501468">
    <property type="component" value="Unassembled WGS sequence"/>
</dbReference>
<comment type="caution">
    <text evidence="2">The sequence shown here is derived from an EMBL/GenBank/DDBJ whole genome shotgun (WGS) entry which is preliminary data.</text>
</comment>
<feature type="compositionally biased region" description="Gly residues" evidence="1">
    <location>
        <begin position="52"/>
        <end position="61"/>
    </location>
</feature>
<name>A0ABP7CEC7_9MICO</name>
<proteinExistence type="predicted"/>
<keyword evidence="3" id="KW-1185">Reference proteome</keyword>
<evidence type="ECO:0000313" key="2">
    <source>
        <dbReference type="EMBL" id="GAA3688823.1"/>
    </source>
</evidence>
<dbReference type="EMBL" id="BAABDC010000001">
    <property type="protein sequence ID" value="GAA3688823.1"/>
    <property type="molecule type" value="Genomic_DNA"/>
</dbReference>
<gene>
    <name evidence="2" type="ORF">GCM10022399_00610</name>
</gene>
<protein>
    <submittedName>
        <fullName evidence="2">Uncharacterized protein</fullName>
    </submittedName>
</protein>
<organism evidence="2 3">
    <name type="scientific">Terrabacter ginsenosidimutans</name>
    <dbReference type="NCBI Taxonomy" id="490575"/>
    <lineage>
        <taxon>Bacteria</taxon>
        <taxon>Bacillati</taxon>
        <taxon>Actinomycetota</taxon>
        <taxon>Actinomycetes</taxon>
        <taxon>Micrococcales</taxon>
        <taxon>Intrasporangiaceae</taxon>
        <taxon>Terrabacter</taxon>
    </lineage>
</organism>
<evidence type="ECO:0000256" key="1">
    <source>
        <dbReference type="SAM" id="MobiDB-lite"/>
    </source>
</evidence>
<feature type="region of interest" description="Disordered" evidence="1">
    <location>
        <begin position="1"/>
        <end position="61"/>
    </location>
</feature>
<reference evidence="3" key="1">
    <citation type="journal article" date="2019" name="Int. J. Syst. Evol. Microbiol.">
        <title>The Global Catalogue of Microorganisms (GCM) 10K type strain sequencing project: providing services to taxonomists for standard genome sequencing and annotation.</title>
        <authorList>
            <consortium name="The Broad Institute Genomics Platform"/>
            <consortium name="The Broad Institute Genome Sequencing Center for Infectious Disease"/>
            <person name="Wu L."/>
            <person name="Ma J."/>
        </authorList>
    </citation>
    <scope>NUCLEOTIDE SEQUENCE [LARGE SCALE GENOMIC DNA]</scope>
    <source>
        <strain evidence="3">JCM 17125</strain>
    </source>
</reference>
<feature type="compositionally biased region" description="Gly residues" evidence="1">
    <location>
        <begin position="36"/>
        <end position="45"/>
    </location>
</feature>
<feature type="compositionally biased region" description="Basic residues" evidence="1">
    <location>
        <begin position="1"/>
        <end position="14"/>
    </location>
</feature>
<evidence type="ECO:0000313" key="3">
    <source>
        <dbReference type="Proteomes" id="UP001501468"/>
    </source>
</evidence>
<sequence>MTKLVKLKSKRAVKKPAPSEVGSGMLDMPLGPPVGATGGGGGGGVLPEPGAGDAGGLLGRGVVGSPPAGRLKDGCSGGFGSDMASLSEGDVNGSLACPC</sequence>